<reference evidence="2 3" key="1">
    <citation type="submission" date="2017-09" db="EMBL/GenBank/DDBJ databases">
        <title>Bacterial strain isolated from the female urinary microbiota.</title>
        <authorList>
            <person name="Thomas-White K."/>
            <person name="Kumar N."/>
            <person name="Forster S."/>
            <person name="Putonti C."/>
            <person name="Lawley T."/>
            <person name="Wolfe A.J."/>
        </authorList>
    </citation>
    <scope>NUCLEOTIDE SEQUENCE [LARGE SCALE GENOMIC DNA]</scope>
    <source>
        <strain evidence="2 3">UMB0536</strain>
    </source>
</reference>
<feature type="signal peptide" evidence="1">
    <location>
        <begin position="1"/>
        <end position="23"/>
    </location>
</feature>
<accession>A0A2N6QPZ8</accession>
<feature type="chain" id="PRO_5014840659" description="BACON domain-containing protein" evidence="1">
    <location>
        <begin position="24"/>
        <end position="151"/>
    </location>
</feature>
<evidence type="ECO:0000313" key="2">
    <source>
        <dbReference type="EMBL" id="PMC23825.1"/>
    </source>
</evidence>
<sequence length="151" mass="16703">MRTLLKFLCIFALVVGLSSCGNEDEEFENIDFKVTGIELHDVSVNNHTHVGTLLAEGGTITFEAKGKNKDSGFVSEVSCGSYRWDRSQQQDIQYPQTICNEDWGQVTITSVLPHTTKVVITPNGTGSTREIRVIFGGAYKTSIVYIRQPSI</sequence>
<name>A0A2N6QPZ8_9BACT</name>
<organism evidence="2 3">
    <name type="scientific">Hoylesella buccalis</name>
    <dbReference type="NCBI Taxonomy" id="28127"/>
    <lineage>
        <taxon>Bacteria</taxon>
        <taxon>Pseudomonadati</taxon>
        <taxon>Bacteroidota</taxon>
        <taxon>Bacteroidia</taxon>
        <taxon>Bacteroidales</taxon>
        <taxon>Prevotellaceae</taxon>
        <taxon>Hoylesella</taxon>
    </lineage>
</organism>
<dbReference type="RefSeq" id="WP_102697483.1">
    <property type="nucleotide sequence ID" value="NZ_PNGJ01000006.1"/>
</dbReference>
<proteinExistence type="predicted"/>
<dbReference type="AlphaFoldDB" id="A0A2N6QPZ8"/>
<protein>
    <recommendedName>
        <fullName evidence="4">BACON domain-containing protein</fullName>
    </recommendedName>
</protein>
<evidence type="ECO:0008006" key="4">
    <source>
        <dbReference type="Google" id="ProtNLM"/>
    </source>
</evidence>
<gene>
    <name evidence="2" type="ORF">CJ231_07935</name>
</gene>
<dbReference type="Proteomes" id="UP000235564">
    <property type="component" value="Unassembled WGS sequence"/>
</dbReference>
<comment type="caution">
    <text evidence="2">The sequence shown here is derived from an EMBL/GenBank/DDBJ whole genome shotgun (WGS) entry which is preliminary data.</text>
</comment>
<evidence type="ECO:0000256" key="1">
    <source>
        <dbReference type="SAM" id="SignalP"/>
    </source>
</evidence>
<dbReference type="PROSITE" id="PS51257">
    <property type="entry name" value="PROKAR_LIPOPROTEIN"/>
    <property type="match status" value="1"/>
</dbReference>
<dbReference type="EMBL" id="PNGJ01000006">
    <property type="protein sequence ID" value="PMC23825.1"/>
    <property type="molecule type" value="Genomic_DNA"/>
</dbReference>
<dbReference type="OrthoDB" id="1049968at2"/>
<evidence type="ECO:0000313" key="3">
    <source>
        <dbReference type="Proteomes" id="UP000235564"/>
    </source>
</evidence>
<keyword evidence="1" id="KW-0732">Signal</keyword>